<feature type="transmembrane region" description="Helical" evidence="9">
    <location>
        <begin position="520"/>
        <end position="540"/>
    </location>
</feature>
<keyword evidence="12" id="KW-1185">Reference proteome</keyword>
<keyword evidence="3 9" id="KW-0812">Transmembrane</keyword>
<evidence type="ECO:0000256" key="1">
    <source>
        <dbReference type="ARBA" id="ARBA00004141"/>
    </source>
</evidence>
<dbReference type="AlphaFoldDB" id="A0A5E4Q663"/>
<dbReference type="Proteomes" id="UP000324832">
    <property type="component" value="Unassembled WGS sequence"/>
</dbReference>
<evidence type="ECO:0000313" key="11">
    <source>
        <dbReference type="EMBL" id="VVC93745.1"/>
    </source>
</evidence>
<evidence type="ECO:0000256" key="2">
    <source>
        <dbReference type="ARBA" id="ARBA00006618"/>
    </source>
</evidence>
<reference evidence="11 12" key="1">
    <citation type="submission" date="2017-07" db="EMBL/GenBank/DDBJ databases">
        <authorList>
            <person name="Talla V."/>
            <person name="Backstrom N."/>
        </authorList>
    </citation>
    <scope>NUCLEOTIDE SEQUENCE [LARGE SCALE GENOMIC DNA]</scope>
</reference>
<dbReference type="PANTHER" id="PTHR12185">
    <property type="entry name" value="SID1 TRANSMEMBRANE FAMILY MEMEBER"/>
    <property type="match status" value="1"/>
</dbReference>
<comment type="subcellular location">
    <subcellularLocation>
        <location evidence="1">Membrane</location>
        <topology evidence="1">Multi-pass membrane protein</topology>
    </subcellularLocation>
</comment>
<evidence type="ECO:0000256" key="9">
    <source>
        <dbReference type="SAM" id="Phobius"/>
    </source>
</evidence>
<accession>A0A5E4Q663</accession>
<feature type="transmembrane region" description="Helical" evidence="9">
    <location>
        <begin position="285"/>
        <end position="309"/>
    </location>
</feature>
<protein>
    <recommendedName>
        <fullName evidence="13">SID1 transmembrane family member 1</fullName>
    </recommendedName>
</protein>
<keyword evidence="5 9" id="KW-1133">Transmembrane helix</keyword>
<feature type="transmembrane region" description="Helical" evidence="9">
    <location>
        <begin position="580"/>
        <end position="601"/>
    </location>
</feature>
<dbReference type="GO" id="GO:0005764">
    <property type="term" value="C:lysosome"/>
    <property type="evidence" value="ECO:0007669"/>
    <property type="project" value="TreeGrafter"/>
</dbReference>
<name>A0A5E4Q663_9NEOP</name>
<evidence type="ECO:0000256" key="4">
    <source>
        <dbReference type="ARBA" id="ARBA00022729"/>
    </source>
</evidence>
<feature type="chain" id="PRO_5022663398" description="SID1 transmembrane family member 1" evidence="10">
    <location>
        <begin position="21"/>
        <end position="611"/>
    </location>
</feature>
<dbReference type="GO" id="GO:0003725">
    <property type="term" value="F:double-stranded RNA binding"/>
    <property type="evidence" value="ECO:0007669"/>
    <property type="project" value="TreeGrafter"/>
</dbReference>
<dbReference type="Pfam" id="PF13965">
    <property type="entry name" value="SID-1_RNA_chan"/>
    <property type="match status" value="1"/>
</dbReference>
<evidence type="ECO:0000256" key="5">
    <source>
        <dbReference type="ARBA" id="ARBA00022989"/>
    </source>
</evidence>
<dbReference type="InterPro" id="IPR025958">
    <property type="entry name" value="SID1_TM_fam"/>
</dbReference>
<feature type="region of interest" description="Disordered" evidence="8">
    <location>
        <begin position="342"/>
        <end position="400"/>
    </location>
</feature>
<evidence type="ECO:0000256" key="8">
    <source>
        <dbReference type="SAM" id="MobiDB-lite"/>
    </source>
</evidence>
<sequence length="611" mass="67079">MCVVAWALAYIALAAVAVRAQSVTVVQLQLQYNELHLVRLNNSVEYILEFEAQPHVGREIPSLVWVQSDGGDIAHPVQRLGSCRTRWKAASSSSWSVRSALTTRLQGAPILTLSAGQELDQSGQRHAFSLHLSTSCATDLTVSVRGTLPTWAPRVLYYKMAEEELQMRLVVTSQSELCATLSVHNYSCPIPQTLDEIESVGLRLTMMKSGALQLSREQYPSGFYVVLTVWQSDDACGAGESIGGDDVDWLWPAALWGEVPSSRSVPDRRKEFTVTLKPALSRSQYVVAGVVTLAIFAGFYVLFGVLVLAQRWPAFARYVAPQAVLAVPGIASVNSTAVTTGEVESPGLATTRHRRGSTDTYDRSDDSDTDIDDEDQTDLSVSEAGQQRSLPAQGQNQVQGPFGLPSRLRLAALSRLRARTLRARSDRYLYMLYIVAVFYALPVIQFVIAFQVVMNVSGSLDICYYNFLCAHPAGAVSDFNHVFSNLGYLMLGALFLLQVRRRRARRQKLPRDEEYGIPAHYGLLSALGAGMMVVALLYGFHVRTGGAQHGEDLPGAPPRRERACARHLRLVWGVLGGGPVFWGVFTVLHIFTFLLLSCAAVHARCMAHACC</sequence>
<feature type="signal peptide" evidence="10">
    <location>
        <begin position="1"/>
        <end position="20"/>
    </location>
</feature>
<evidence type="ECO:0000256" key="3">
    <source>
        <dbReference type="ARBA" id="ARBA00022692"/>
    </source>
</evidence>
<feature type="transmembrane region" description="Helical" evidence="9">
    <location>
        <begin position="482"/>
        <end position="499"/>
    </location>
</feature>
<dbReference type="PANTHER" id="PTHR12185:SF14">
    <property type="entry name" value="CHOLESTEROL UPTAKE PROTEIN 1"/>
    <property type="match status" value="1"/>
</dbReference>
<feature type="compositionally biased region" description="Basic and acidic residues" evidence="8">
    <location>
        <begin position="356"/>
        <end position="366"/>
    </location>
</feature>
<evidence type="ECO:0000256" key="10">
    <source>
        <dbReference type="SAM" id="SignalP"/>
    </source>
</evidence>
<dbReference type="EMBL" id="FZQP02001759">
    <property type="protein sequence ID" value="VVC93745.1"/>
    <property type="molecule type" value="Genomic_DNA"/>
</dbReference>
<organism evidence="11 12">
    <name type="scientific">Leptidea sinapis</name>
    <dbReference type="NCBI Taxonomy" id="189913"/>
    <lineage>
        <taxon>Eukaryota</taxon>
        <taxon>Metazoa</taxon>
        <taxon>Ecdysozoa</taxon>
        <taxon>Arthropoda</taxon>
        <taxon>Hexapoda</taxon>
        <taxon>Insecta</taxon>
        <taxon>Pterygota</taxon>
        <taxon>Neoptera</taxon>
        <taxon>Endopterygota</taxon>
        <taxon>Lepidoptera</taxon>
        <taxon>Glossata</taxon>
        <taxon>Ditrysia</taxon>
        <taxon>Papilionoidea</taxon>
        <taxon>Pieridae</taxon>
        <taxon>Dismorphiinae</taxon>
        <taxon>Leptidea</taxon>
    </lineage>
</organism>
<dbReference type="GO" id="GO:0005886">
    <property type="term" value="C:plasma membrane"/>
    <property type="evidence" value="ECO:0007669"/>
    <property type="project" value="TreeGrafter"/>
</dbReference>
<proteinExistence type="inferred from homology"/>
<keyword evidence="7" id="KW-0325">Glycoprotein</keyword>
<feature type="compositionally biased region" description="Polar residues" evidence="8">
    <location>
        <begin position="383"/>
        <end position="399"/>
    </location>
</feature>
<dbReference type="GO" id="GO:0051033">
    <property type="term" value="F:RNA transmembrane transporter activity"/>
    <property type="evidence" value="ECO:0007669"/>
    <property type="project" value="TreeGrafter"/>
</dbReference>
<evidence type="ECO:0000313" key="12">
    <source>
        <dbReference type="Proteomes" id="UP000324832"/>
    </source>
</evidence>
<keyword evidence="4 10" id="KW-0732">Signal</keyword>
<evidence type="ECO:0000256" key="6">
    <source>
        <dbReference type="ARBA" id="ARBA00023136"/>
    </source>
</evidence>
<evidence type="ECO:0008006" key="13">
    <source>
        <dbReference type="Google" id="ProtNLM"/>
    </source>
</evidence>
<feature type="compositionally biased region" description="Acidic residues" evidence="8">
    <location>
        <begin position="367"/>
        <end position="377"/>
    </location>
</feature>
<evidence type="ECO:0000256" key="7">
    <source>
        <dbReference type="ARBA" id="ARBA00023180"/>
    </source>
</evidence>
<keyword evidence="6 9" id="KW-0472">Membrane</keyword>
<comment type="similarity">
    <text evidence="2">Belongs to the SID1 family.</text>
</comment>
<feature type="transmembrane region" description="Helical" evidence="9">
    <location>
        <begin position="428"/>
        <end position="450"/>
    </location>
</feature>
<gene>
    <name evidence="11" type="ORF">LSINAPIS_LOCUS5869</name>
</gene>